<dbReference type="SUPFAM" id="SSF53850">
    <property type="entry name" value="Periplasmic binding protein-like II"/>
    <property type="match status" value="1"/>
</dbReference>
<dbReference type="AlphaFoldDB" id="A0A1V4IZC0"/>
<keyword evidence="1" id="KW-0732">Signal</keyword>
<evidence type="ECO:0000313" key="2">
    <source>
        <dbReference type="EMBL" id="OPJ65125.1"/>
    </source>
</evidence>
<dbReference type="PANTHER" id="PTHR43649">
    <property type="entry name" value="ARABINOSE-BINDING PROTEIN-RELATED"/>
    <property type="match status" value="1"/>
</dbReference>
<evidence type="ECO:0000256" key="1">
    <source>
        <dbReference type="SAM" id="SignalP"/>
    </source>
</evidence>
<dbReference type="InterPro" id="IPR006059">
    <property type="entry name" value="SBP"/>
</dbReference>
<keyword evidence="2" id="KW-0449">Lipoprotein</keyword>
<dbReference type="PANTHER" id="PTHR43649:SF12">
    <property type="entry name" value="DIACETYLCHITOBIOSE BINDING PROTEIN DASA"/>
    <property type="match status" value="1"/>
</dbReference>
<proteinExistence type="predicted"/>
<comment type="caution">
    <text evidence="2">The sequence shown here is derived from an EMBL/GenBank/DDBJ whole genome shotgun (WGS) entry which is preliminary data.</text>
</comment>
<dbReference type="Proteomes" id="UP000190080">
    <property type="component" value="Unassembled WGS sequence"/>
</dbReference>
<dbReference type="InterPro" id="IPR050490">
    <property type="entry name" value="Bact_solute-bd_prot1"/>
</dbReference>
<organism evidence="2 3">
    <name type="scientific">Clostridium oryzae</name>
    <dbReference type="NCBI Taxonomy" id="1450648"/>
    <lineage>
        <taxon>Bacteria</taxon>
        <taxon>Bacillati</taxon>
        <taxon>Bacillota</taxon>
        <taxon>Clostridia</taxon>
        <taxon>Eubacteriales</taxon>
        <taxon>Clostridiaceae</taxon>
        <taxon>Clostridium</taxon>
    </lineage>
</organism>
<protein>
    <submittedName>
        <fullName evidence="2">Lipoprotein LipO</fullName>
    </submittedName>
</protein>
<keyword evidence="3" id="KW-1185">Reference proteome</keyword>
<gene>
    <name evidence="2" type="primary">lipO_2</name>
    <name evidence="2" type="ORF">CLORY_01250</name>
</gene>
<dbReference type="RefSeq" id="WP_079421644.1">
    <property type="nucleotide sequence ID" value="NZ_MZGV01000001.1"/>
</dbReference>
<dbReference type="Pfam" id="PF13416">
    <property type="entry name" value="SBP_bac_8"/>
    <property type="match status" value="1"/>
</dbReference>
<feature type="chain" id="PRO_5039477209" evidence="1">
    <location>
        <begin position="22"/>
        <end position="555"/>
    </location>
</feature>
<evidence type="ECO:0000313" key="3">
    <source>
        <dbReference type="Proteomes" id="UP000190080"/>
    </source>
</evidence>
<dbReference type="EMBL" id="MZGV01000001">
    <property type="protein sequence ID" value="OPJ65125.1"/>
    <property type="molecule type" value="Genomic_DNA"/>
</dbReference>
<name>A0A1V4IZC0_9CLOT</name>
<dbReference type="PROSITE" id="PS51257">
    <property type="entry name" value="PROKAR_LIPOPROTEIN"/>
    <property type="match status" value="1"/>
</dbReference>
<dbReference type="CDD" id="cd13582">
    <property type="entry name" value="PBP2_AlgQ_like_3"/>
    <property type="match status" value="1"/>
</dbReference>
<dbReference type="Gene3D" id="3.40.190.10">
    <property type="entry name" value="Periplasmic binding protein-like II"/>
    <property type="match status" value="2"/>
</dbReference>
<sequence>MKKFKIAGILLSVCLIGTVFAGCSKKKTEDTGKKMDKSPITLSFYSVDLTKDDDFNNPVAKEITKKTGVTLKMEHPTAGDTTNAIALLIAGGDYPDMIYAKGDLSKLVDAGAVIKLDDYFEKYGSNLKKLYGDQFSRLKYSPDDPSIYTVGAYGVHKSTWDSGGVMQLQNAVLKEEGYPQIKTANDYEKAIKTYLAKHPTIDGNKTIGISLLGSDWRWLITCGNPSGFALGMPDDGQWSVNDETGEATYKFMVPAMRDYYKWMNKLNHEGLLDPESFTQKQDTYLAKISSGRVLGLMDQTWDYQEATRNLIKDNKAERAYARLPVTLNSSYKDPELKYMGYTGGYGIAISHKCKNPKRAFQFLDWMASDEAQVLNNWGIKGKNYVVKNGKRIVPAAEMQKKTSDKDYSLETGVGQYVYPFPCQGDGVKDSTGNYYSTNSPENYIASYSSADKETLKAYGAKLWTDLMPSQKELGTSKHGQAYLYSVPSSSDLSLIQKKADDYTQKAITQAILTDPSKFDAAWDAIQAKLKSLGIEKANKEMTELTQKMMKLYGTK</sequence>
<reference evidence="2 3" key="1">
    <citation type="submission" date="2017-03" db="EMBL/GenBank/DDBJ databases">
        <title>Genome sequence of Clostridium oryzae DSM 28571.</title>
        <authorList>
            <person name="Poehlein A."/>
            <person name="Daniel R."/>
        </authorList>
    </citation>
    <scope>NUCLEOTIDE SEQUENCE [LARGE SCALE GENOMIC DNA]</scope>
    <source>
        <strain evidence="2 3">DSM 28571</strain>
    </source>
</reference>
<dbReference type="OrthoDB" id="54751at2"/>
<feature type="signal peptide" evidence="1">
    <location>
        <begin position="1"/>
        <end position="21"/>
    </location>
</feature>
<dbReference type="STRING" id="1450648.CLORY_01250"/>
<accession>A0A1V4IZC0</accession>